<dbReference type="InterPro" id="IPR038765">
    <property type="entry name" value="Papain-like_cys_pep_sf"/>
</dbReference>
<evidence type="ECO:0000313" key="5">
    <source>
        <dbReference type="EMBL" id="PHT31855.1"/>
    </source>
</evidence>
<protein>
    <recommendedName>
        <fullName evidence="4">Ubiquitin-like protease family profile domain-containing protein</fullName>
    </recommendedName>
</protein>
<keyword evidence="6" id="KW-1185">Reference proteome</keyword>
<reference evidence="5 6" key="1">
    <citation type="journal article" date="2017" name="Genome Biol.">
        <title>New reference genome sequences of hot pepper reveal the massive evolution of plant disease-resistance genes by retroduplication.</title>
        <authorList>
            <person name="Kim S."/>
            <person name="Park J."/>
            <person name="Yeom S.I."/>
            <person name="Kim Y.M."/>
            <person name="Seo E."/>
            <person name="Kim K.T."/>
            <person name="Kim M.S."/>
            <person name="Lee J.M."/>
            <person name="Cheong K."/>
            <person name="Shin H.S."/>
            <person name="Kim S.B."/>
            <person name="Han K."/>
            <person name="Lee J."/>
            <person name="Park M."/>
            <person name="Lee H.A."/>
            <person name="Lee H.Y."/>
            <person name="Lee Y."/>
            <person name="Oh S."/>
            <person name="Lee J.H."/>
            <person name="Choi E."/>
            <person name="Choi E."/>
            <person name="Lee S.E."/>
            <person name="Jeon J."/>
            <person name="Kim H."/>
            <person name="Choi G."/>
            <person name="Song H."/>
            <person name="Lee J."/>
            <person name="Lee S.C."/>
            <person name="Kwon J.K."/>
            <person name="Lee H.Y."/>
            <person name="Koo N."/>
            <person name="Hong Y."/>
            <person name="Kim R.W."/>
            <person name="Kang W.H."/>
            <person name="Huh J.H."/>
            <person name="Kang B.C."/>
            <person name="Yang T.J."/>
            <person name="Lee Y.H."/>
            <person name="Bennetzen J.L."/>
            <person name="Choi D."/>
        </authorList>
    </citation>
    <scope>NUCLEOTIDE SEQUENCE [LARGE SCALE GENOMIC DNA]</scope>
    <source>
        <strain evidence="6">cv. PBC81</strain>
    </source>
</reference>
<comment type="similarity">
    <text evidence="1">Belongs to the peptidase C48 family.</text>
</comment>
<evidence type="ECO:0000256" key="2">
    <source>
        <dbReference type="ARBA" id="ARBA00022670"/>
    </source>
</evidence>
<reference evidence="6" key="2">
    <citation type="journal article" date="2017" name="J. Anim. Genet.">
        <title>Multiple reference genome sequences of hot pepper reveal the massive evolution of plant disease resistance genes by retroduplication.</title>
        <authorList>
            <person name="Kim S."/>
            <person name="Park J."/>
            <person name="Yeom S.-I."/>
            <person name="Kim Y.-M."/>
            <person name="Seo E."/>
            <person name="Kim K.-T."/>
            <person name="Kim M.-S."/>
            <person name="Lee J.M."/>
            <person name="Cheong K."/>
            <person name="Shin H.-S."/>
            <person name="Kim S.-B."/>
            <person name="Han K."/>
            <person name="Lee J."/>
            <person name="Park M."/>
            <person name="Lee H.-A."/>
            <person name="Lee H.-Y."/>
            <person name="Lee Y."/>
            <person name="Oh S."/>
            <person name="Lee J.H."/>
            <person name="Choi E."/>
            <person name="Choi E."/>
            <person name="Lee S.E."/>
            <person name="Jeon J."/>
            <person name="Kim H."/>
            <person name="Choi G."/>
            <person name="Song H."/>
            <person name="Lee J."/>
            <person name="Lee S.-C."/>
            <person name="Kwon J.-K."/>
            <person name="Lee H.-Y."/>
            <person name="Koo N."/>
            <person name="Hong Y."/>
            <person name="Kim R.W."/>
            <person name="Kang W.-H."/>
            <person name="Huh J.H."/>
            <person name="Kang B.-C."/>
            <person name="Yang T.-J."/>
            <person name="Lee Y.-H."/>
            <person name="Bennetzen J.L."/>
            <person name="Choi D."/>
        </authorList>
    </citation>
    <scope>NUCLEOTIDE SEQUENCE [LARGE SCALE GENOMIC DNA]</scope>
    <source>
        <strain evidence="6">cv. PBC81</strain>
    </source>
</reference>
<dbReference type="Gene3D" id="3.40.395.10">
    <property type="entry name" value="Adenoviral Proteinase, Chain A"/>
    <property type="match status" value="1"/>
</dbReference>
<dbReference type="OrthoDB" id="1291327at2759"/>
<dbReference type="AlphaFoldDB" id="A0A2G2VFT5"/>
<keyword evidence="3" id="KW-0378">Hydrolase</keyword>
<proteinExistence type="inferred from homology"/>
<keyword evidence="2" id="KW-0645">Protease</keyword>
<dbReference type="GO" id="GO:0006508">
    <property type="term" value="P:proteolysis"/>
    <property type="evidence" value="ECO:0007669"/>
    <property type="project" value="UniProtKB-KW"/>
</dbReference>
<evidence type="ECO:0000256" key="1">
    <source>
        <dbReference type="ARBA" id="ARBA00005234"/>
    </source>
</evidence>
<feature type="domain" description="Ubiquitin-like protease family profile" evidence="4">
    <location>
        <begin position="96"/>
        <end position="283"/>
    </location>
</feature>
<evidence type="ECO:0000256" key="3">
    <source>
        <dbReference type="ARBA" id="ARBA00022801"/>
    </source>
</evidence>
<dbReference type="InterPro" id="IPR003653">
    <property type="entry name" value="Peptidase_C48_C"/>
</dbReference>
<dbReference type="Proteomes" id="UP000224567">
    <property type="component" value="Unassembled WGS sequence"/>
</dbReference>
<dbReference type="PANTHER" id="PTHR31470:SF40">
    <property type="entry name" value="UBIQUITIN-LIKE PROTEASE FAMILY PROFILE DOMAIN-CONTAINING PROTEIN"/>
    <property type="match status" value="1"/>
</dbReference>
<dbReference type="PANTHER" id="PTHR31470">
    <property type="entry name" value="CYSTEINE PROTEINASES SUPERFAMILY PROTEIN-RELATED-RELATED"/>
    <property type="match status" value="1"/>
</dbReference>
<organism evidence="5 6">
    <name type="scientific">Capsicum baccatum</name>
    <name type="common">Peruvian pepper</name>
    <dbReference type="NCBI Taxonomy" id="33114"/>
    <lineage>
        <taxon>Eukaryota</taxon>
        <taxon>Viridiplantae</taxon>
        <taxon>Streptophyta</taxon>
        <taxon>Embryophyta</taxon>
        <taxon>Tracheophyta</taxon>
        <taxon>Spermatophyta</taxon>
        <taxon>Magnoliopsida</taxon>
        <taxon>eudicotyledons</taxon>
        <taxon>Gunneridae</taxon>
        <taxon>Pentapetalae</taxon>
        <taxon>asterids</taxon>
        <taxon>lamiids</taxon>
        <taxon>Solanales</taxon>
        <taxon>Solanaceae</taxon>
        <taxon>Solanoideae</taxon>
        <taxon>Capsiceae</taxon>
        <taxon>Capsicum</taxon>
    </lineage>
</organism>
<comment type="caution">
    <text evidence="5">The sequence shown here is derived from an EMBL/GenBank/DDBJ whole genome shotgun (WGS) entry which is preliminary data.</text>
</comment>
<sequence length="284" mass="32642">MSLNMYLLEQCANKEPEEANIDDGGLDTFGKHYSPDVFQNSDKMFDGTNVKEQCADKEPELPNIDDGGLETSGQHFSPDVVQTLDKIFDSTKKIDVCFYYLRKKSKYEPHNSYKYSIVDCNFMNTIRSVIEVYFVDDPNLIEGGQEYHINKYINGFYIHVVVPRHTVNNIVIPINIKDRHHCVLIVLSFSERCIFLHDSYESSGYYVVVLSKIKKLAEIIPLCLHACNFYEKKGIDLHNHPRDKDKDSTDLFDVLFEEGLPQQPSGSLDCGLYMVRYAECLSYG</sequence>
<dbReference type="SUPFAM" id="SSF54001">
    <property type="entry name" value="Cysteine proteinases"/>
    <property type="match status" value="1"/>
</dbReference>
<dbReference type="EMBL" id="MLFT02000012">
    <property type="protein sequence ID" value="PHT31855.1"/>
    <property type="molecule type" value="Genomic_DNA"/>
</dbReference>
<dbReference type="GO" id="GO:0008234">
    <property type="term" value="F:cysteine-type peptidase activity"/>
    <property type="evidence" value="ECO:0007669"/>
    <property type="project" value="InterPro"/>
</dbReference>
<evidence type="ECO:0000259" key="4">
    <source>
        <dbReference type="Pfam" id="PF02902"/>
    </source>
</evidence>
<name>A0A2G2VFT5_CAPBA</name>
<gene>
    <name evidence="5" type="ORF">CQW23_28192</name>
</gene>
<accession>A0A2G2VFT5</accession>
<dbReference type="Pfam" id="PF02902">
    <property type="entry name" value="Peptidase_C48"/>
    <property type="match status" value="1"/>
</dbReference>
<evidence type="ECO:0000313" key="6">
    <source>
        <dbReference type="Proteomes" id="UP000224567"/>
    </source>
</evidence>